<organism evidence="3 4">
    <name type="scientific">Plakobranchus ocellatus</name>
    <dbReference type="NCBI Taxonomy" id="259542"/>
    <lineage>
        <taxon>Eukaryota</taxon>
        <taxon>Metazoa</taxon>
        <taxon>Spiralia</taxon>
        <taxon>Lophotrochozoa</taxon>
        <taxon>Mollusca</taxon>
        <taxon>Gastropoda</taxon>
        <taxon>Heterobranchia</taxon>
        <taxon>Euthyneura</taxon>
        <taxon>Panpulmonata</taxon>
        <taxon>Sacoglossa</taxon>
        <taxon>Placobranchoidea</taxon>
        <taxon>Plakobranchidae</taxon>
        <taxon>Plakobranchus</taxon>
    </lineage>
</organism>
<reference evidence="3 4" key="1">
    <citation type="journal article" date="2021" name="Elife">
        <title>Chloroplast acquisition without the gene transfer in kleptoplastic sea slugs, Plakobranchus ocellatus.</title>
        <authorList>
            <person name="Maeda T."/>
            <person name="Takahashi S."/>
            <person name="Yoshida T."/>
            <person name="Shimamura S."/>
            <person name="Takaki Y."/>
            <person name="Nagai Y."/>
            <person name="Toyoda A."/>
            <person name="Suzuki Y."/>
            <person name="Arimoto A."/>
            <person name="Ishii H."/>
            <person name="Satoh N."/>
            <person name="Nishiyama T."/>
            <person name="Hasebe M."/>
            <person name="Maruyama T."/>
            <person name="Minagawa J."/>
            <person name="Obokata J."/>
            <person name="Shigenobu S."/>
        </authorList>
    </citation>
    <scope>NUCLEOTIDE SEQUENCE [LARGE SCALE GENOMIC DNA]</scope>
</reference>
<comment type="caution">
    <text evidence="3">The sequence shown here is derived from an EMBL/GenBank/DDBJ whole genome shotgun (WGS) entry which is preliminary data.</text>
</comment>
<dbReference type="SUPFAM" id="SSF63829">
    <property type="entry name" value="Calcium-dependent phosphotriesterase"/>
    <property type="match status" value="1"/>
</dbReference>
<evidence type="ECO:0000259" key="2">
    <source>
        <dbReference type="Pfam" id="PF08450"/>
    </source>
</evidence>
<name>A0AAV3ZVQ5_9GAST</name>
<protein>
    <submittedName>
        <fullName evidence="3">Diisopropyl-fluorophosphatase</fullName>
    </submittedName>
</protein>
<evidence type="ECO:0000256" key="1">
    <source>
        <dbReference type="ARBA" id="ARBA00022801"/>
    </source>
</evidence>
<accession>A0AAV3ZVQ5</accession>
<dbReference type="PANTHER" id="PTHR47572">
    <property type="entry name" value="LIPOPROTEIN-RELATED"/>
    <property type="match status" value="1"/>
</dbReference>
<dbReference type="Proteomes" id="UP000735302">
    <property type="component" value="Unassembled WGS sequence"/>
</dbReference>
<dbReference type="GO" id="GO:0016787">
    <property type="term" value="F:hydrolase activity"/>
    <property type="evidence" value="ECO:0007669"/>
    <property type="project" value="UniProtKB-KW"/>
</dbReference>
<gene>
    <name evidence="3" type="ORF">PoB_002502300</name>
</gene>
<dbReference type="InterPro" id="IPR051262">
    <property type="entry name" value="SMP-30/CGR1_Lactonase"/>
</dbReference>
<dbReference type="PANTHER" id="PTHR47572:SF4">
    <property type="entry name" value="LACTONASE DRP35"/>
    <property type="match status" value="1"/>
</dbReference>
<dbReference type="Pfam" id="PF08450">
    <property type="entry name" value="SGL"/>
    <property type="match status" value="1"/>
</dbReference>
<evidence type="ECO:0000313" key="3">
    <source>
        <dbReference type="EMBL" id="GFN98517.1"/>
    </source>
</evidence>
<evidence type="ECO:0000313" key="4">
    <source>
        <dbReference type="Proteomes" id="UP000735302"/>
    </source>
</evidence>
<dbReference type="InterPro" id="IPR011042">
    <property type="entry name" value="6-blade_b-propeller_TolB-like"/>
</dbReference>
<sequence>MAVVSPNFSKIVDNLLGAEGPVFDSNGNFFMVAPEVEKDGKAAGQILKVDLVSKQAEVICEPNIDGYGGIPAGCQADKNGNLYVADMRLGILKVKPDGKYTQIAKTDAGGRTLQGCNDCAFDYHGNLWFTAPAGDIAPSPYLRSFEESFGSIYCLTVDGLMIHLDSNFRFSNGLAVKHSKGKPEKLIVAETATRVLWSYNIDGPGKVSNKKEWAKLPDPGCQSGPDGMDFDEQGNLLVAHWGAGVIEVFCPDGKDPVKRIQCPFDKPSNLHFKPGSNIVYMTEHTHHGLWQFEWECKGMPQFCET</sequence>
<keyword evidence="1" id="KW-0378">Hydrolase</keyword>
<dbReference type="InterPro" id="IPR013658">
    <property type="entry name" value="SGL"/>
</dbReference>
<proteinExistence type="predicted"/>
<feature type="domain" description="SMP-30/Gluconolactonase/LRE-like region" evidence="2">
    <location>
        <begin position="43"/>
        <end position="283"/>
    </location>
</feature>
<keyword evidence="4" id="KW-1185">Reference proteome</keyword>
<dbReference type="Gene3D" id="2.120.10.30">
    <property type="entry name" value="TolB, C-terminal domain"/>
    <property type="match status" value="1"/>
</dbReference>
<dbReference type="EMBL" id="BLXT01002860">
    <property type="protein sequence ID" value="GFN98517.1"/>
    <property type="molecule type" value="Genomic_DNA"/>
</dbReference>
<dbReference type="AlphaFoldDB" id="A0AAV3ZVQ5"/>